<name>A0A1H0QPQ1_9MICO</name>
<keyword evidence="2" id="KW-1185">Reference proteome</keyword>
<protein>
    <submittedName>
        <fullName evidence="1">Uncharacterized protein</fullName>
    </submittedName>
</protein>
<dbReference type="STRING" id="443156.SAMN04489867_1684"/>
<proteinExistence type="predicted"/>
<dbReference type="EMBL" id="LT629711">
    <property type="protein sequence ID" value="SDP19160.1"/>
    <property type="molecule type" value="Genomic_DNA"/>
</dbReference>
<evidence type="ECO:0000313" key="2">
    <source>
        <dbReference type="Proteomes" id="UP000199077"/>
    </source>
</evidence>
<dbReference type="Proteomes" id="UP000199077">
    <property type="component" value="Chromosome I"/>
</dbReference>
<sequence>MKAALQLVVEADLENACGPAMTERKDTEECSSALGARSMSYTVQSSALDKWSPYL</sequence>
<accession>A0A1H0QPQ1</accession>
<reference evidence="2" key="1">
    <citation type="submission" date="2016-10" db="EMBL/GenBank/DDBJ databases">
        <authorList>
            <person name="Varghese N."/>
            <person name="Submissions S."/>
        </authorList>
    </citation>
    <scope>NUCLEOTIDE SEQUENCE [LARGE SCALE GENOMIC DNA]</scope>
    <source>
        <strain evidence="2">DSM 22329</strain>
    </source>
</reference>
<gene>
    <name evidence="1" type="ORF">SAMN04489867_1684</name>
</gene>
<evidence type="ECO:0000313" key="1">
    <source>
        <dbReference type="EMBL" id="SDP19160.1"/>
    </source>
</evidence>
<organism evidence="1 2">
    <name type="scientific">Pedococcus dokdonensis</name>
    <dbReference type="NCBI Taxonomy" id="443156"/>
    <lineage>
        <taxon>Bacteria</taxon>
        <taxon>Bacillati</taxon>
        <taxon>Actinomycetota</taxon>
        <taxon>Actinomycetes</taxon>
        <taxon>Micrococcales</taxon>
        <taxon>Intrasporangiaceae</taxon>
        <taxon>Pedococcus</taxon>
    </lineage>
</organism>
<dbReference type="AlphaFoldDB" id="A0A1H0QPQ1"/>